<feature type="transmembrane region" description="Helical" evidence="1">
    <location>
        <begin position="109"/>
        <end position="128"/>
    </location>
</feature>
<dbReference type="Proteomes" id="UP000637383">
    <property type="component" value="Unassembled WGS sequence"/>
</dbReference>
<sequence length="129" mass="14341">MAKSRRSKSEHRFEKFLGNLLRIGVIIATALVLIGGILYLIRHGTEAPNYQFFRGELPEFRSPSGVMTSIASGRRRGIIQLGLLVLIATPVIRVACSLLAYVQQRDFTYIIMTSIVLLGLLYSLIGGYI</sequence>
<organism evidence="2 3">
    <name type="scientific">Nostoc paludosum FACHB-159</name>
    <dbReference type="NCBI Taxonomy" id="2692908"/>
    <lineage>
        <taxon>Bacteria</taxon>
        <taxon>Bacillati</taxon>
        <taxon>Cyanobacteriota</taxon>
        <taxon>Cyanophyceae</taxon>
        <taxon>Nostocales</taxon>
        <taxon>Nostocaceae</taxon>
        <taxon>Nostoc</taxon>
    </lineage>
</organism>
<keyword evidence="1" id="KW-0812">Transmembrane</keyword>
<keyword evidence="1" id="KW-1133">Transmembrane helix</keyword>
<gene>
    <name evidence="2" type="ORF">H6H03_21580</name>
</gene>
<keyword evidence="3" id="KW-1185">Reference proteome</keyword>
<protein>
    <submittedName>
        <fullName evidence="2">DUF1634 domain-containing protein</fullName>
    </submittedName>
</protein>
<feature type="transmembrane region" description="Helical" evidence="1">
    <location>
        <begin position="20"/>
        <end position="41"/>
    </location>
</feature>
<dbReference type="RefSeq" id="WP_190957084.1">
    <property type="nucleotide sequence ID" value="NZ_JACJTU010000021.1"/>
</dbReference>
<accession>A0ABR8KCJ8</accession>
<keyword evidence="1" id="KW-0472">Membrane</keyword>
<evidence type="ECO:0000313" key="3">
    <source>
        <dbReference type="Proteomes" id="UP000637383"/>
    </source>
</evidence>
<evidence type="ECO:0000313" key="2">
    <source>
        <dbReference type="EMBL" id="MBD2736449.1"/>
    </source>
</evidence>
<evidence type="ECO:0000256" key="1">
    <source>
        <dbReference type="SAM" id="Phobius"/>
    </source>
</evidence>
<name>A0ABR8KCJ8_9NOSO</name>
<comment type="caution">
    <text evidence="2">The sequence shown here is derived from an EMBL/GenBank/DDBJ whole genome shotgun (WGS) entry which is preliminary data.</text>
</comment>
<dbReference type="InterPro" id="IPR012861">
    <property type="entry name" value="DUF1634"/>
</dbReference>
<feature type="transmembrane region" description="Helical" evidence="1">
    <location>
        <begin position="78"/>
        <end position="102"/>
    </location>
</feature>
<dbReference type="Pfam" id="PF07843">
    <property type="entry name" value="DUF1634"/>
    <property type="match status" value="1"/>
</dbReference>
<dbReference type="EMBL" id="JACJTU010000021">
    <property type="protein sequence ID" value="MBD2736449.1"/>
    <property type="molecule type" value="Genomic_DNA"/>
</dbReference>
<proteinExistence type="predicted"/>
<reference evidence="2 3" key="1">
    <citation type="journal article" date="2020" name="ISME J.">
        <title>Comparative genomics reveals insights into cyanobacterial evolution and habitat adaptation.</title>
        <authorList>
            <person name="Chen M.Y."/>
            <person name="Teng W.K."/>
            <person name="Zhao L."/>
            <person name="Hu C.X."/>
            <person name="Zhou Y.K."/>
            <person name="Han B.P."/>
            <person name="Song L.R."/>
            <person name="Shu W.S."/>
        </authorList>
    </citation>
    <scope>NUCLEOTIDE SEQUENCE [LARGE SCALE GENOMIC DNA]</scope>
    <source>
        <strain evidence="2 3">FACHB-159</strain>
    </source>
</reference>